<dbReference type="PRINTS" id="PR00385">
    <property type="entry name" value="P450"/>
</dbReference>
<protein>
    <recommendedName>
        <fullName evidence="17">Cytochrome P450</fullName>
    </recommendedName>
</protein>
<dbReference type="GO" id="GO:0020037">
    <property type="term" value="F:heme binding"/>
    <property type="evidence" value="ECO:0007669"/>
    <property type="project" value="InterPro"/>
</dbReference>
<proteinExistence type="inferred from homology"/>
<dbReference type="InterPro" id="IPR002403">
    <property type="entry name" value="Cyt_P450_E_grp-IV"/>
</dbReference>
<evidence type="ECO:0000256" key="9">
    <source>
        <dbReference type="ARBA" id="ARBA00023002"/>
    </source>
</evidence>
<dbReference type="PANTHER" id="PTHR24305:SF166">
    <property type="entry name" value="CYTOCHROME P450 12A4, MITOCHONDRIAL-RELATED"/>
    <property type="match status" value="1"/>
</dbReference>
<organism evidence="15 16">
    <name type="scientific">Galerina marginata (strain CBS 339.88)</name>
    <dbReference type="NCBI Taxonomy" id="685588"/>
    <lineage>
        <taxon>Eukaryota</taxon>
        <taxon>Fungi</taxon>
        <taxon>Dikarya</taxon>
        <taxon>Basidiomycota</taxon>
        <taxon>Agaricomycotina</taxon>
        <taxon>Agaricomycetes</taxon>
        <taxon>Agaricomycetidae</taxon>
        <taxon>Agaricales</taxon>
        <taxon>Agaricineae</taxon>
        <taxon>Strophariaceae</taxon>
        <taxon>Galerina</taxon>
    </lineage>
</organism>
<evidence type="ECO:0000256" key="13">
    <source>
        <dbReference type="PIRSR" id="PIRSR602403-1"/>
    </source>
</evidence>
<dbReference type="OrthoDB" id="1470350at2759"/>
<dbReference type="InterPro" id="IPR001128">
    <property type="entry name" value="Cyt_P450"/>
</dbReference>
<dbReference type="Proteomes" id="UP000027222">
    <property type="component" value="Unassembled WGS sequence"/>
</dbReference>
<keyword evidence="7 13" id="KW-0479">Metal-binding</keyword>
<dbReference type="AlphaFoldDB" id="A0A067TEN7"/>
<evidence type="ECO:0000256" key="12">
    <source>
        <dbReference type="ARBA" id="ARBA00023136"/>
    </source>
</evidence>
<dbReference type="GO" id="GO:0016020">
    <property type="term" value="C:membrane"/>
    <property type="evidence" value="ECO:0007669"/>
    <property type="project" value="UniProtKB-SubCell"/>
</dbReference>
<evidence type="ECO:0000256" key="10">
    <source>
        <dbReference type="ARBA" id="ARBA00023004"/>
    </source>
</evidence>
<dbReference type="SUPFAM" id="SSF48264">
    <property type="entry name" value="Cytochrome P450"/>
    <property type="match status" value="1"/>
</dbReference>
<dbReference type="HOGENOM" id="CLU_001570_5_11_1"/>
<name>A0A067TEN7_GALM3</name>
<evidence type="ECO:0000256" key="11">
    <source>
        <dbReference type="ARBA" id="ARBA00023033"/>
    </source>
</evidence>
<reference evidence="16" key="1">
    <citation type="journal article" date="2014" name="Proc. Natl. Acad. Sci. U.S.A.">
        <title>Extensive sampling of basidiomycete genomes demonstrates inadequacy of the white-rot/brown-rot paradigm for wood decay fungi.</title>
        <authorList>
            <person name="Riley R."/>
            <person name="Salamov A.A."/>
            <person name="Brown D.W."/>
            <person name="Nagy L.G."/>
            <person name="Floudas D."/>
            <person name="Held B.W."/>
            <person name="Levasseur A."/>
            <person name="Lombard V."/>
            <person name="Morin E."/>
            <person name="Otillar R."/>
            <person name="Lindquist E.A."/>
            <person name="Sun H."/>
            <person name="LaButti K.M."/>
            <person name="Schmutz J."/>
            <person name="Jabbour D."/>
            <person name="Luo H."/>
            <person name="Baker S.E."/>
            <person name="Pisabarro A.G."/>
            <person name="Walton J.D."/>
            <person name="Blanchette R.A."/>
            <person name="Henrissat B."/>
            <person name="Martin F."/>
            <person name="Cullen D."/>
            <person name="Hibbett D.S."/>
            <person name="Grigoriev I.V."/>
        </authorList>
    </citation>
    <scope>NUCLEOTIDE SEQUENCE [LARGE SCALE GENOMIC DNA]</scope>
    <source>
        <strain evidence="16">CBS 339.88</strain>
    </source>
</reference>
<dbReference type="PANTHER" id="PTHR24305">
    <property type="entry name" value="CYTOCHROME P450"/>
    <property type="match status" value="1"/>
</dbReference>
<keyword evidence="16" id="KW-1185">Reference proteome</keyword>
<evidence type="ECO:0000313" key="15">
    <source>
        <dbReference type="EMBL" id="KDR80817.1"/>
    </source>
</evidence>
<dbReference type="GO" id="GO:0004497">
    <property type="term" value="F:monooxygenase activity"/>
    <property type="evidence" value="ECO:0007669"/>
    <property type="project" value="UniProtKB-KW"/>
</dbReference>
<dbReference type="PRINTS" id="PR00465">
    <property type="entry name" value="EP450IV"/>
</dbReference>
<gene>
    <name evidence="15" type="ORF">GALMADRAFT_241271</name>
</gene>
<keyword evidence="6 14" id="KW-0812">Transmembrane</keyword>
<dbReference type="Gene3D" id="1.10.630.10">
    <property type="entry name" value="Cytochrome P450"/>
    <property type="match status" value="1"/>
</dbReference>
<comment type="cofactor">
    <cofactor evidence="1 13">
        <name>heme</name>
        <dbReference type="ChEBI" id="CHEBI:30413"/>
    </cofactor>
</comment>
<keyword evidence="10 13" id="KW-0408">Iron</keyword>
<evidence type="ECO:0000256" key="4">
    <source>
        <dbReference type="ARBA" id="ARBA00010617"/>
    </source>
</evidence>
<keyword evidence="11" id="KW-0503">Monooxygenase</keyword>
<evidence type="ECO:0000313" key="16">
    <source>
        <dbReference type="Proteomes" id="UP000027222"/>
    </source>
</evidence>
<dbReference type="GO" id="GO:0016705">
    <property type="term" value="F:oxidoreductase activity, acting on paired donors, with incorporation or reduction of molecular oxygen"/>
    <property type="evidence" value="ECO:0007669"/>
    <property type="project" value="InterPro"/>
</dbReference>
<dbReference type="Pfam" id="PF00067">
    <property type="entry name" value="p450"/>
    <property type="match status" value="1"/>
</dbReference>
<dbReference type="EMBL" id="KL142371">
    <property type="protein sequence ID" value="KDR80817.1"/>
    <property type="molecule type" value="Genomic_DNA"/>
</dbReference>
<evidence type="ECO:0000256" key="7">
    <source>
        <dbReference type="ARBA" id="ARBA00022723"/>
    </source>
</evidence>
<dbReference type="GO" id="GO:0005506">
    <property type="term" value="F:iron ion binding"/>
    <property type="evidence" value="ECO:0007669"/>
    <property type="project" value="InterPro"/>
</dbReference>
<feature type="transmembrane region" description="Helical" evidence="14">
    <location>
        <begin position="6"/>
        <end position="26"/>
    </location>
</feature>
<evidence type="ECO:0000256" key="1">
    <source>
        <dbReference type="ARBA" id="ARBA00001971"/>
    </source>
</evidence>
<comment type="pathway">
    <text evidence="3">Secondary metabolite biosynthesis; terpenoid biosynthesis.</text>
</comment>
<keyword evidence="9" id="KW-0560">Oxidoreductase</keyword>
<evidence type="ECO:0000256" key="2">
    <source>
        <dbReference type="ARBA" id="ARBA00004370"/>
    </source>
</evidence>
<evidence type="ECO:0008006" key="17">
    <source>
        <dbReference type="Google" id="ProtNLM"/>
    </source>
</evidence>
<sequence>MFLVNYQQLLGSFVATLGIYVVYKFFDFIYVQWTSPLNDLPGPPSTSLFYGNLKEIMEAENSVLHEQWVEEYGPVIKYKGLFGLNRLYTTDVKAINHIMMNNYTYQRPEIARYSLSQILGDGILVVEEDKHKQQRKIMNPAFGAAQIRELTEIFVDKSIQLRDIWASEIAKDGGTDRIEVLSWLSKMTLDVIGLAGFGYKFDALTTDPKKNELNEAFSTIFDSGTGRSLVHMIRGMIPTFRFLRAKGDAETKVASKTMARIGKQLLRESKAGLETDNGLPGDKEKASQRRDLLSLLVRANTATNLPPSQRMTDEDVLAQVPTFLVAGHETTSSATTWALFALTQNPEAQTKLRHELLTVGTDNPTMDELNALPYLDAVVRETLRIHPPVPSTMRAAVKDDVIPLSEPIRDRYGNMLDGIRIRKGEDLLIPILPLNRAKSIWGEDALEFRPERWQEIPEAASTIPGVWGNLMTFLGGPRACIGYRFSLVETKALLFTLIRAFEFELAVPASDVIKKAGLVQRPLLKSDPKAGNQMPLILKAVNRN</sequence>
<evidence type="ECO:0000256" key="14">
    <source>
        <dbReference type="SAM" id="Phobius"/>
    </source>
</evidence>
<comment type="similarity">
    <text evidence="4">Belongs to the cytochrome P450 family.</text>
</comment>
<evidence type="ECO:0000256" key="8">
    <source>
        <dbReference type="ARBA" id="ARBA00022989"/>
    </source>
</evidence>
<evidence type="ECO:0000256" key="3">
    <source>
        <dbReference type="ARBA" id="ARBA00004721"/>
    </source>
</evidence>
<keyword evidence="12 14" id="KW-0472">Membrane</keyword>
<keyword evidence="8 14" id="KW-1133">Transmembrane helix</keyword>
<feature type="binding site" description="axial binding residue" evidence="13">
    <location>
        <position position="480"/>
    </location>
    <ligand>
        <name>heme</name>
        <dbReference type="ChEBI" id="CHEBI:30413"/>
    </ligand>
    <ligandPart>
        <name>Fe</name>
        <dbReference type="ChEBI" id="CHEBI:18248"/>
    </ligandPart>
</feature>
<evidence type="ECO:0000256" key="5">
    <source>
        <dbReference type="ARBA" id="ARBA00022617"/>
    </source>
</evidence>
<keyword evidence="5 13" id="KW-0349">Heme</keyword>
<dbReference type="InterPro" id="IPR050121">
    <property type="entry name" value="Cytochrome_P450_monoxygenase"/>
</dbReference>
<dbReference type="CDD" id="cd11069">
    <property type="entry name" value="CYP_FUM15-like"/>
    <property type="match status" value="1"/>
</dbReference>
<dbReference type="InterPro" id="IPR036396">
    <property type="entry name" value="Cyt_P450_sf"/>
</dbReference>
<evidence type="ECO:0000256" key="6">
    <source>
        <dbReference type="ARBA" id="ARBA00022692"/>
    </source>
</evidence>
<accession>A0A067TEN7</accession>
<dbReference type="STRING" id="685588.A0A067TEN7"/>
<comment type="subcellular location">
    <subcellularLocation>
        <location evidence="2">Membrane</location>
    </subcellularLocation>
</comment>